<feature type="compositionally biased region" description="Low complexity" evidence="1">
    <location>
        <begin position="180"/>
        <end position="189"/>
    </location>
</feature>
<dbReference type="AlphaFoldDB" id="A0A6J7CC53"/>
<evidence type="ECO:0000256" key="1">
    <source>
        <dbReference type="SAM" id="MobiDB-lite"/>
    </source>
</evidence>
<feature type="compositionally biased region" description="Low complexity" evidence="1">
    <location>
        <begin position="155"/>
        <end position="166"/>
    </location>
</feature>
<proteinExistence type="predicted"/>
<name>A0A6J7CC53_9ZZZZ</name>
<organism evidence="3">
    <name type="scientific">freshwater metagenome</name>
    <dbReference type="NCBI Taxonomy" id="449393"/>
    <lineage>
        <taxon>unclassified sequences</taxon>
        <taxon>metagenomes</taxon>
        <taxon>ecological metagenomes</taxon>
    </lineage>
</organism>
<dbReference type="EMBL" id="CAFBIY010000198">
    <property type="protein sequence ID" value="CAB4853093.1"/>
    <property type="molecule type" value="Genomic_DNA"/>
</dbReference>
<feature type="compositionally biased region" description="Basic residues" evidence="1">
    <location>
        <begin position="190"/>
        <end position="200"/>
    </location>
</feature>
<gene>
    <name evidence="2" type="ORF">UFOPK3099_01460</name>
    <name evidence="3" type="ORF">UFOPK3267_02617</name>
</gene>
<dbReference type="EMBL" id="CAFAAV010000106">
    <property type="protein sequence ID" value="CAB4822319.1"/>
    <property type="molecule type" value="Genomic_DNA"/>
</dbReference>
<protein>
    <submittedName>
        <fullName evidence="3">Unannotated protein</fullName>
    </submittedName>
</protein>
<accession>A0A6J7CC53</accession>
<evidence type="ECO:0000313" key="2">
    <source>
        <dbReference type="EMBL" id="CAB4822319.1"/>
    </source>
</evidence>
<sequence length="200" mass="22193">MSRHAWRRTVLSRATYTRCPTASSMSLSPTGSFALATYSRSVIRLCIKCPSCTKACAALQTSCCVSTCPMARSPTSPLMQSWRARRPSRAMRCSCASTPRRSRPRACRRRRTCTSGLARAESRPSVWRTSVPIGRESASNSRSRLNLRQRLRRASQQSAATAGSARLPSYARPSGVRQTRCSSSPASVRPSRRRWKQTTC</sequence>
<feature type="region of interest" description="Disordered" evidence="1">
    <location>
        <begin position="155"/>
        <end position="200"/>
    </location>
</feature>
<reference evidence="3" key="1">
    <citation type="submission" date="2020-05" db="EMBL/GenBank/DDBJ databases">
        <authorList>
            <person name="Chiriac C."/>
            <person name="Salcher M."/>
            <person name="Ghai R."/>
            <person name="Kavagutti S V."/>
        </authorList>
    </citation>
    <scope>NUCLEOTIDE SEQUENCE</scope>
</reference>
<evidence type="ECO:0000313" key="3">
    <source>
        <dbReference type="EMBL" id="CAB4853093.1"/>
    </source>
</evidence>